<dbReference type="Proteomes" id="UP000664414">
    <property type="component" value="Unassembled WGS sequence"/>
</dbReference>
<evidence type="ECO:0000313" key="6">
    <source>
        <dbReference type="EMBL" id="MBN9412945.1"/>
    </source>
</evidence>
<evidence type="ECO:0000256" key="1">
    <source>
        <dbReference type="ARBA" id="ARBA00004496"/>
    </source>
</evidence>
<dbReference type="NCBIfam" id="TIGR01838">
    <property type="entry name" value="PHA_synth_I"/>
    <property type="match status" value="1"/>
</dbReference>
<keyword evidence="2" id="KW-0963">Cytoplasm</keyword>
<dbReference type="PANTHER" id="PTHR36837:SF5">
    <property type="entry name" value="POLY-3-HYDROXYBUTYRATE SYNTHASE"/>
    <property type="match status" value="1"/>
</dbReference>
<dbReference type="EMBL" id="JAFKGL010000014">
    <property type="protein sequence ID" value="MBN9412945.1"/>
    <property type="molecule type" value="Genomic_DNA"/>
</dbReference>
<dbReference type="InterPro" id="IPR010963">
    <property type="entry name" value="PHA_synth_I"/>
</dbReference>
<evidence type="ECO:0000256" key="4">
    <source>
        <dbReference type="ARBA" id="ARBA00023315"/>
    </source>
</evidence>
<gene>
    <name evidence="6" type="primary">phaC</name>
    <name evidence="6" type="ORF">J0H12_03335</name>
</gene>
<comment type="caution">
    <text evidence="6">The sequence shown here is derived from an EMBL/GenBank/DDBJ whole genome shotgun (WGS) entry which is preliminary data.</text>
</comment>
<feature type="domain" description="Poly-beta-hydroxybutyrate polymerase N-terminal" evidence="5">
    <location>
        <begin position="111"/>
        <end position="282"/>
    </location>
</feature>
<evidence type="ECO:0000313" key="7">
    <source>
        <dbReference type="Proteomes" id="UP000664414"/>
    </source>
</evidence>
<evidence type="ECO:0000259" key="5">
    <source>
        <dbReference type="Pfam" id="PF07167"/>
    </source>
</evidence>
<reference evidence="6" key="1">
    <citation type="submission" date="2021-02" db="EMBL/GenBank/DDBJ databases">
        <title>Thiocyanate and organic carbon inputs drive convergent selection for specific autotrophic Afipia and Thiobacillus strains within complex microbiomes.</title>
        <authorList>
            <person name="Huddy R.J."/>
            <person name="Sachdeva R."/>
            <person name="Kadzinga F."/>
            <person name="Kantor R.S."/>
            <person name="Harrison S.T.L."/>
            <person name="Banfield J.F."/>
        </authorList>
    </citation>
    <scope>NUCLEOTIDE SEQUENCE</scope>
    <source>
        <strain evidence="6">SCN18_10_11_15_R4_P_38_20</strain>
    </source>
</reference>
<keyword evidence="4" id="KW-0012">Acyltransferase</keyword>
<protein>
    <submittedName>
        <fullName evidence="6">Class I poly(R)-hydroxyalkanoic acid synthase</fullName>
    </submittedName>
</protein>
<dbReference type="GO" id="GO:0016746">
    <property type="term" value="F:acyltransferase activity"/>
    <property type="evidence" value="ECO:0007669"/>
    <property type="project" value="UniProtKB-KW"/>
</dbReference>
<dbReference type="Gene3D" id="3.40.50.1820">
    <property type="entry name" value="alpha/beta hydrolase"/>
    <property type="match status" value="1"/>
</dbReference>
<dbReference type="PANTHER" id="PTHR36837">
    <property type="entry name" value="POLY(3-HYDROXYALKANOATE) POLYMERASE SUBUNIT PHAC"/>
    <property type="match status" value="1"/>
</dbReference>
<dbReference type="InterPro" id="IPR029058">
    <property type="entry name" value="AB_hydrolase_fold"/>
</dbReference>
<dbReference type="SUPFAM" id="SSF53474">
    <property type="entry name" value="alpha/beta-Hydrolases"/>
    <property type="match status" value="1"/>
</dbReference>
<name>A0A8J7TTJ2_9PROT</name>
<organism evidence="6 7">
    <name type="scientific">Candidatus Paracaedimonas acanthamoebae</name>
    <dbReference type="NCBI Taxonomy" id="244581"/>
    <lineage>
        <taxon>Bacteria</taxon>
        <taxon>Pseudomonadati</taxon>
        <taxon>Pseudomonadota</taxon>
        <taxon>Alphaproteobacteria</taxon>
        <taxon>Holosporales</taxon>
        <taxon>Caedimonadaceae</taxon>
        <taxon>Candidatus Paracaedimonas</taxon>
    </lineage>
</organism>
<keyword evidence="3" id="KW-0808">Transferase</keyword>
<comment type="subcellular location">
    <subcellularLocation>
        <location evidence="1">Cytoplasm</location>
    </subcellularLocation>
</comment>
<evidence type="ECO:0000256" key="2">
    <source>
        <dbReference type="ARBA" id="ARBA00022490"/>
    </source>
</evidence>
<evidence type="ECO:0000256" key="3">
    <source>
        <dbReference type="ARBA" id="ARBA00022679"/>
    </source>
</evidence>
<dbReference type="GO" id="GO:0005737">
    <property type="term" value="C:cytoplasm"/>
    <property type="evidence" value="ECO:0007669"/>
    <property type="project" value="UniProtKB-SubCell"/>
</dbReference>
<dbReference type="InterPro" id="IPR010941">
    <property type="entry name" value="PhaC_N"/>
</dbReference>
<dbReference type="Pfam" id="PF07167">
    <property type="entry name" value="PhaC_N"/>
    <property type="match status" value="1"/>
</dbReference>
<proteinExistence type="predicted"/>
<sequence length="605" mass="69248">MGREKQQADDQQKCSFDPLQLSQALMFAAMKTQHSFHAFEPLKDSTSLFNIEDMTETFQTALEKLSTQPDKIISASQEYLKSTFQLWQNSLSVLSGQKETIDEVIEGNIPDNRFKDEMWHKNPFFGYARQSYLLWDRWIKDIATNIEDLDPKTALKIQFYTRQFTDSLSPSNFPWSNPKTVLKTIDSKGMNLIQGINNLLRDFEQGKGQIKIKMVDHDAFRLGENIAATSGKVIFQNELIQIIQYIPTTTTVFQIPVLLIPPCINKFYIYDLRPDNSFVKWLLDRGHTVFMISWVNPDQRLSEKTFEDYVFEGVGSAINTILDLTGEKKINAVGFCIGGNILGTYAAYMADEKNNPLASTTYLATLFDFKNPGDLGVFIDEKQINQLEKRISQTGYLEGQILAQTFNLLRANDLIWWFVINNYFLGQEPMAFDLLYWNSDSTNLPSKMFLYYLREMFINNNLIRPNGLKLKNKFLDLSKVKTPTFLFNTKDDHIAPWMCGYAATRVLQGPIKFVLGGSGHIAGVFNPPTVTKYGYWTSDALVDKAEEWFSAATQNQGSWWPEWAEWIEQYAGTKIKASTVGSTKYPTLEDAPGSYVQIGQYQQKV</sequence>
<dbReference type="InterPro" id="IPR051321">
    <property type="entry name" value="PHA/PHB_synthase"/>
</dbReference>
<dbReference type="GO" id="GO:0042619">
    <property type="term" value="P:poly-hydroxybutyrate biosynthetic process"/>
    <property type="evidence" value="ECO:0007669"/>
    <property type="project" value="InterPro"/>
</dbReference>
<accession>A0A8J7TTJ2</accession>
<dbReference type="AlphaFoldDB" id="A0A8J7TTJ2"/>